<evidence type="ECO:0000259" key="1">
    <source>
        <dbReference type="Pfam" id="PF00582"/>
    </source>
</evidence>
<dbReference type="VEuPathDB" id="AmoebaDB:ACA1_074150"/>
<sequence>MKYLVALDGSKDAEMAFDVVLSKATQEDHVFLLMVAEEVYISTVAGASAYIDYSYIVRANQKIEEEGKALLKSYGRRLTERKVAHTLLLGKGDPKDVVCREAEEREVDIIVIGRRGLGKFKRLFMGSVSQYCTENAKCAVWVIKSPHVAEVEAALGRGPQAAPSAAEVL</sequence>
<dbReference type="KEGG" id="acan:ACA1_074150"/>
<dbReference type="CDD" id="cd23659">
    <property type="entry name" value="USP_At3g01520-like"/>
    <property type="match status" value="1"/>
</dbReference>
<gene>
    <name evidence="2" type="ORF">ACA1_074150</name>
</gene>
<dbReference type="PANTHER" id="PTHR31964">
    <property type="entry name" value="ADENINE NUCLEOTIDE ALPHA HYDROLASES-LIKE SUPERFAMILY PROTEIN"/>
    <property type="match status" value="1"/>
</dbReference>
<dbReference type="InterPro" id="IPR014729">
    <property type="entry name" value="Rossmann-like_a/b/a_fold"/>
</dbReference>
<dbReference type="PRINTS" id="PR01438">
    <property type="entry name" value="UNVRSLSTRESS"/>
</dbReference>
<dbReference type="SUPFAM" id="SSF52402">
    <property type="entry name" value="Adenine nucleotide alpha hydrolases-like"/>
    <property type="match status" value="1"/>
</dbReference>
<dbReference type="Gene3D" id="3.40.50.620">
    <property type="entry name" value="HUPs"/>
    <property type="match status" value="1"/>
</dbReference>
<dbReference type="RefSeq" id="XP_004358061.1">
    <property type="nucleotide sequence ID" value="XM_004358004.1"/>
</dbReference>
<dbReference type="InterPro" id="IPR006016">
    <property type="entry name" value="UspA"/>
</dbReference>
<accession>L8HLV3</accession>
<reference evidence="2 3" key="1">
    <citation type="journal article" date="2013" name="Genome Biol.">
        <title>Genome of Acanthamoeba castellanii highlights extensive lateral gene transfer and early evolution of tyrosine kinase signaling.</title>
        <authorList>
            <person name="Clarke M."/>
            <person name="Lohan A.J."/>
            <person name="Liu B."/>
            <person name="Lagkouvardos I."/>
            <person name="Roy S."/>
            <person name="Zafar N."/>
            <person name="Bertelli C."/>
            <person name="Schilde C."/>
            <person name="Kianianmomeni A."/>
            <person name="Burglin T.R."/>
            <person name="Frech C."/>
            <person name="Turcotte B."/>
            <person name="Kopec K.O."/>
            <person name="Synnott J.M."/>
            <person name="Choo C."/>
            <person name="Paponov I."/>
            <person name="Finkler A."/>
            <person name="Soon Heng Tan C."/>
            <person name="Hutchins A.P."/>
            <person name="Weinmeier T."/>
            <person name="Rattei T."/>
            <person name="Chu J.S."/>
            <person name="Gimenez G."/>
            <person name="Irimia M."/>
            <person name="Rigden D.J."/>
            <person name="Fitzpatrick D.A."/>
            <person name="Lorenzo-Morales J."/>
            <person name="Bateman A."/>
            <person name="Chiu C.H."/>
            <person name="Tang P."/>
            <person name="Hegemann P."/>
            <person name="Fromm H."/>
            <person name="Raoult D."/>
            <person name="Greub G."/>
            <person name="Miranda-Saavedra D."/>
            <person name="Chen N."/>
            <person name="Nash P."/>
            <person name="Ginger M.L."/>
            <person name="Horn M."/>
            <person name="Schaap P."/>
            <person name="Caler L."/>
            <person name="Loftus B."/>
        </authorList>
    </citation>
    <scope>NUCLEOTIDE SEQUENCE [LARGE SCALE GENOMIC DNA]</scope>
    <source>
        <strain evidence="2 3">Neff</strain>
    </source>
</reference>
<keyword evidence="3" id="KW-1185">Reference proteome</keyword>
<organism evidence="2 3">
    <name type="scientific">Acanthamoeba castellanii (strain ATCC 30010 / Neff)</name>
    <dbReference type="NCBI Taxonomy" id="1257118"/>
    <lineage>
        <taxon>Eukaryota</taxon>
        <taxon>Amoebozoa</taxon>
        <taxon>Discosea</taxon>
        <taxon>Longamoebia</taxon>
        <taxon>Centramoebida</taxon>
        <taxon>Acanthamoebidae</taxon>
        <taxon>Acanthamoeba</taxon>
    </lineage>
</organism>
<protein>
    <submittedName>
        <fullName evidence="2">Universal stress protein</fullName>
    </submittedName>
</protein>
<evidence type="ECO:0000313" key="3">
    <source>
        <dbReference type="Proteomes" id="UP000011083"/>
    </source>
</evidence>
<dbReference type="STRING" id="1257118.L8HLV3"/>
<name>L8HLV3_ACACF</name>
<dbReference type="PANTHER" id="PTHR31964:SF113">
    <property type="entry name" value="USPA DOMAIN-CONTAINING PROTEIN"/>
    <property type="match status" value="1"/>
</dbReference>
<dbReference type="InterPro" id="IPR006015">
    <property type="entry name" value="Universal_stress_UspA"/>
</dbReference>
<dbReference type="EMBL" id="KB007798">
    <property type="protein sequence ID" value="ELR25628.1"/>
    <property type="molecule type" value="Genomic_DNA"/>
</dbReference>
<proteinExistence type="predicted"/>
<dbReference type="GeneID" id="14926693"/>
<dbReference type="Pfam" id="PF00582">
    <property type="entry name" value="Usp"/>
    <property type="match status" value="1"/>
</dbReference>
<dbReference type="OrthoDB" id="843225at2759"/>
<dbReference type="Proteomes" id="UP000011083">
    <property type="component" value="Unassembled WGS sequence"/>
</dbReference>
<dbReference type="AlphaFoldDB" id="L8HLV3"/>
<feature type="domain" description="UspA" evidence="1">
    <location>
        <begin position="3"/>
        <end position="144"/>
    </location>
</feature>
<evidence type="ECO:0000313" key="2">
    <source>
        <dbReference type="EMBL" id="ELR25628.1"/>
    </source>
</evidence>